<dbReference type="FunFam" id="1.10.10.60:FF:000002">
    <property type="entry name" value="Myb family transcription factor"/>
    <property type="match status" value="1"/>
</dbReference>
<organism evidence="5 6">
    <name type="scientific">Tetracentron sinense</name>
    <name type="common">Spur-leaf</name>
    <dbReference type="NCBI Taxonomy" id="13715"/>
    <lineage>
        <taxon>Eukaryota</taxon>
        <taxon>Viridiplantae</taxon>
        <taxon>Streptophyta</taxon>
        <taxon>Embryophyta</taxon>
        <taxon>Tracheophyta</taxon>
        <taxon>Spermatophyta</taxon>
        <taxon>Magnoliopsida</taxon>
        <taxon>Trochodendrales</taxon>
        <taxon>Trochodendraceae</taxon>
        <taxon>Tetracentron</taxon>
    </lineage>
</organism>
<dbReference type="InterPro" id="IPR006447">
    <property type="entry name" value="Myb_dom_plants"/>
</dbReference>
<sequence length="391" mass="43785">MNHNCIISVKQSESPEGVTQTYCNAPSPIHYLMNAEAKGKLDCESLSACPSLCIQTESLSSPSLLRASSFHLQKLRTTPEQNSSSSYSSHLQYPKSMFSRSSTFCTSLYLSSSTCSETHQQFGNLPFLPHPPTCNQPISDVHSSKSPLLLSGDLSNHCEDDRSEYLLKDFLSLPGDASEGDFHGMNYVSDSLTLTEQLELRILSGELDIAITDNGENPSVDAIYEVPQVSSVPTIRSICNPNHHSVVPPIDGQSSHPSPGISADHKPRMRWTPELHERFIEVVNKFDGAEKATPKGILKLMNVEGLTIYDVKSHLQKYRFAKYMLEKQEVKVTYWRIFMEQRELQLRIEEHARYLQKILEEQKAISHKATECSESEELACLKGSGMKSSQK</sequence>
<dbReference type="PANTHER" id="PTHR31499:SF80">
    <property type="entry name" value="HTH MYB-TYPE DOMAIN-CONTAINING PROTEIN"/>
    <property type="match status" value="1"/>
</dbReference>
<dbReference type="PANTHER" id="PTHR31499">
    <property type="entry name" value="MYB FAMILY TRANSCRIPTION FACTOR PHL11"/>
    <property type="match status" value="1"/>
</dbReference>
<comment type="caution">
    <text evidence="5">The sequence shown here is derived from an EMBL/GenBank/DDBJ whole genome shotgun (WGS) entry which is preliminary data.</text>
</comment>
<dbReference type="OMA" id="KDDECQA"/>
<dbReference type="InterPro" id="IPR017930">
    <property type="entry name" value="Myb_dom"/>
</dbReference>
<dbReference type="GO" id="GO:0003700">
    <property type="term" value="F:DNA-binding transcription factor activity"/>
    <property type="evidence" value="ECO:0007669"/>
    <property type="project" value="InterPro"/>
</dbReference>
<evidence type="ECO:0000313" key="6">
    <source>
        <dbReference type="Proteomes" id="UP000655225"/>
    </source>
</evidence>
<dbReference type="Pfam" id="PF00249">
    <property type="entry name" value="Myb_DNA-binding"/>
    <property type="match status" value="1"/>
</dbReference>
<dbReference type="OrthoDB" id="551907at2759"/>
<dbReference type="AlphaFoldDB" id="A0A835DHC7"/>
<dbReference type="SUPFAM" id="SSF46689">
    <property type="entry name" value="Homeodomain-like"/>
    <property type="match status" value="1"/>
</dbReference>
<keyword evidence="6" id="KW-1185">Reference proteome</keyword>
<dbReference type="EMBL" id="JABCRI010000009">
    <property type="protein sequence ID" value="KAF8400144.1"/>
    <property type="molecule type" value="Genomic_DNA"/>
</dbReference>
<evidence type="ECO:0000259" key="4">
    <source>
        <dbReference type="PROSITE" id="PS51294"/>
    </source>
</evidence>
<dbReference type="InterPro" id="IPR001005">
    <property type="entry name" value="SANT/Myb"/>
</dbReference>
<accession>A0A835DHC7</accession>
<evidence type="ECO:0000256" key="2">
    <source>
        <dbReference type="ARBA" id="ARBA00023163"/>
    </source>
</evidence>
<dbReference type="NCBIfam" id="TIGR01557">
    <property type="entry name" value="myb_SHAQKYF"/>
    <property type="match status" value="1"/>
</dbReference>
<evidence type="ECO:0000256" key="1">
    <source>
        <dbReference type="ARBA" id="ARBA00023015"/>
    </source>
</evidence>
<evidence type="ECO:0000313" key="5">
    <source>
        <dbReference type="EMBL" id="KAF8400144.1"/>
    </source>
</evidence>
<keyword evidence="2" id="KW-0804">Transcription</keyword>
<dbReference type="Proteomes" id="UP000655225">
    <property type="component" value="Unassembled WGS sequence"/>
</dbReference>
<proteinExistence type="predicted"/>
<protein>
    <recommendedName>
        <fullName evidence="4">HTH myb-type domain-containing protein</fullName>
    </recommendedName>
</protein>
<dbReference type="InterPro" id="IPR009057">
    <property type="entry name" value="Homeodomain-like_sf"/>
</dbReference>
<dbReference type="GO" id="GO:0003677">
    <property type="term" value="F:DNA binding"/>
    <property type="evidence" value="ECO:0007669"/>
    <property type="project" value="InterPro"/>
</dbReference>
<feature type="domain" description="HTH myb-type" evidence="4">
    <location>
        <begin position="263"/>
        <end position="323"/>
    </location>
</feature>
<dbReference type="Gene3D" id="1.10.10.60">
    <property type="entry name" value="Homeodomain-like"/>
    <property type="match status" value="1"/>
</dbReference>
<name>A0A835DHC7_TETSI</name>
<dbReference type="InterPro" id="IPR046955">
    <property type="entry name" value="PHR1-like"/>
</dbReference>
<keyword evidence="1" id="KW-0805">Transcription regulation</keyword>
<keyword evidence="3" id="KW-0539">Nucleus</keyword>
<reference evidence="5 6" key="1">
    <citation type="submission" date="2020-04" db="EMBL/GenBank/DDBJ databases">
        <title>Plant Genome Project.</title>
        <authorList>
            <person name="Zhang R.-G."/>
        </authorList>
    </citation>
    <scope>NUCLEOTIDE SEQUENCE [LARGE SCALE GENOMIC DNA]</scope>
    <source>
        <strain evidence="5">YNK0</strain>
        <tissue evidence="5">Leaf</tissue>
    </source>
</reference>
<gene>
    <name evidence="5" type="ORF">HHK36_013440</name>
</gene>
<evidence type="ECO:0000256" key="3">
    <source>
        <dbReference type="ARBA" id="ARBA00023242"/>
    </source>
</evidence>
<dbReference type="PROSITE" id="PS51294">
    <property type="entry name" value="HTH_MYB"/>
    <property type="match status" value="1"/>
</dbReference>